<reference evidence="7 8" key="1">
    <citation type="journal article" date="2012" name="Nat. Genet.">
        <title>Plasmodium cynomolgi genome sequences provide insight into Plasmodium vivax and the monkey malaria clade.</title>
        <authorList>
            <person name="Tachibana S."/>
            <person name="Sullivan S.A."/>
            <person name="Kawai S."/>
            <person name="Nakamura S."/>
            <person name="Kim H.R."/>
            <person name="Goto N."/>
            <person name="Arisue N."/>
            <person name="Palacpac N.M.Q."/>
            <person name="Honma H."/>
            <person name="Yagi M."/>
            <person name="Tougan T."/>
            <person name="Katakai Y."/>
            <person name="Kaneko O."/>
            <person name="Mita T."/>
            <person name="Kita K."/>
            <person name="Yasutomi Y."/>
            <person name="Sutton P.L."/>
            <person name="Shakhbatyan R."/>
            <person name="Horii T."/>
            <person name="Yasunaga T."/>
            <person name="Barnwell J.W."/>
            <person name="Escalante A.A."/>
            <person name="Carlton J.M."/>
            <person name="Tanabe K."/>
        </authorList>
    </citation>
    <scope>NUCLEOTIDE SEQUENCE [LARGE SCALE GENOMIC DNA]</scope>
    <source>
        <strain evidence="7 8">B</strain>
    </source>
</reference>
<keyword evidence="8" id="KW-1185">Reference proteome</keyword>
<dbReference type="AlphaFoldDB" id="K6V016"/>
<evidence type="ECO:0000313" key="8">
    <source>
        <dbReference type="Proteomes" id="UP000006319"/>
    </source>
</evidence>
<evidence type="ECO:0000256" key="2">
    <source>
        <dbReference type="ARBA" id="ARBA00022574"/>
    </source>
</evidence>
<name>K6V016_PLACD</name>
<dbReference type="GO" id="GO:0003743">
    <property type="term" value="F:translation initiation factor activity"/>
    <property type="evidence" value="ECO:0007669"/>
    <property type="project" value="UniProtKB-KW"/>
</dbReference>
<feature type="compositionally biased region" description="Basic residues" evidence="5">
    <location>
        <begin position="528"/>
        <end position="539"/>
    </location>
</feature>
<evidence type="ECO:0000313" key="7">
    <source>
        <dbReference type="EMBL" id="GAB68335.1"/>
    </source>
</evidence>
<feature type="compositionally biased region" description="Acidic residues" evidence="5">
    <location>
        <begin position="551"/>
        <end position="564"/>
    </location>
</feature>
<keyword evidence="1" id="KW-0396">Initiation factor</keyword>
<keyword evidence="3" id="KW-0677">Repeat</keyword>
<dbReference type="SUPFAM" id="SSF82171">
    <property type="entry name" value="DPP6 N-terminal domain-like"/>
    <property type="match status" value="1"/>
</dbReference>
<feature type="region of interest" description="Disordered" evidence="5">
    <location>
        <begin position="504"/>
        <end position="564"/>
    </location>
</feature>
<dbReference type="GO" id="GO:0003729">
    <property type="term" value="F:mRNA binding"/>
    <property type="evidence" value="ECO:0007669"/>
    <property type="project" value="TreeGrafter"/>
</dbReference>
<dbReference type="Proteomes" id="UP000006319">
    <property type="component" value="Chromosome 13"/>
</dbReference>
<feature type="compositionally biased region" description="Polar residues" evidence="5">
    <location>
        <begin position="74"/>
        <end position="85"/>
    </location>
</feature>
<feature type="region of interest" description="Disordered" evidence="5">
    <location>
        <begin position="44"/>
        <end position="85"/>
    </location>
</feature>
<feature type="domain" description="Translation initiation factor beta propellor-like" evidence="6">
    <location>
        <begin position="249"/>
        <end position="441"/>
    </location>
</feature>
<organism evidence="7 8">
    <name type="scientific">Plasmodium cynomolgi (strain B)</name>
    <dbReference type="NCBI Taxonomy" id="1120755"/>
    <lineage>
        <taxon>Eukaryota</taxon>
        <taxon>Sar</taxon>
        <taxon>Alveolata</taxon>
        <taxon>Apicomplexa</taxon>
        <taxon>Aconoidasida</taxon>
        <taxon>Haemosporida</taxon>
        <taxon>Plasmodiidae</taxon>
        <taxon>Plasmodium</taxon>
        <taxon>Plasmodium (Plasmodium)</taxon>
    </lineage>
</organism>
<dbReference type="GO" id="GO:0043022">
    <property type="term" value="F:ribosome binding"/>
    <property type="evidence" value="ECO:0007669"/>
    <property type="project" value="TreeGrafter"/>
</dbReference>
<proteinExistence type="predicted"/>
<keyword evidence="4" id="KW-0648">Protein biosynthesis</keyword>
<evidence type="ECO:0000256" key="4">
    <source>
        <dbReference type="ARBA" id="ARBA00022917"/>
    </source>
</evidence>
<feature type="compositionally biased region" description="Basic and acidic residues" evidence="5">
    <location>
        <begin position="62"/>
        <end position="73"/>
    </location>
</feature>
<dbReference type="OMA" id="IIHDISW"/>
<dbReference type="GO" id="GO:0000049">
    <property type="term" value="F:tRNA binding"/>
    <property type="evidence" value="ECO:0007669"/>
    <property type="project" value="TreeGrafter"/>
</dbReference>
<dbReference type="GO" id="GO:0022627">
    <property type="term" value="C:cytosolic small ribosomal subunit"/>
    <property type="evidence" value="ECO:0007669"/>
    <property type="project" value="TreeGrafter"/>
</dbReference>
<sequence length="564" mass="63400">MMSREPTHSNNLFFLAVSKNKATVYQYDVSFSSSIIDDIEEEIKRSERDGGTPSETAKGGSAKRECADVKEATRSNGTLPTTQLKKTGSKFNNDFVLNRGISIYKEFDNVELATCTNDYKKIILVKKANLNVAEVIELQGESNKPVFQIKAKTPIKAISSSPKDSHLWSESESLCAIRINNNIYIYKDNNFTSYVSKLSLENLEFFDVSPEQGNKKGVLIATYERGSKGKPSVFKIFNSSNLQNHVYSKTFFNSDEMKLKWSKNANAVLLNVHTQVDKEKQYYYGLSNLFFIDMDKFNEVNIMTDRGQIYDCIWSYNQNKFYVCKGDIPAEVVLYDKCANIAHSFGRHKFNTLRLNCSEKLLLTGGFGNLSGDITLWNTSTKKEVTKTKSSCAVICEFFNDGMHFLTATTHPRLRVDNHLKIFTHDGFIVSRINFEELYKVIILPLSKIPFSESDASLGIYMENSNKQLYIHKQLGIDSKKTGVYRAPGTSATASLALNGFMNAKKPTQKPSKLKPPGANFVQEQKKKAPQKKKKKKKNPQTGESAAQGDAEGDAEGEAEEDES</sequence>
<accession>K6V016</accession>
<evidence type="ECO:0000256" key="5">
    <source>
        <dbReference type="SAM" id="MobiDB-lite"/>
    </source>
</evidence>
<dbReference type="OrthoDB" id="2194683at2759"/>
<dbReference type="GeneID" id="14694709"/>
<dbReference type="PANTHER" id="PTHR13227">
    <property type="entry name" value="EUKARYOTIC TRANSLATION INITIATION FACTOR 2A"/>
    <property type="match status" value="1"/>
</dbReference>
<keyword evidence="2" id="KW-0853">WD repeat</keyword>
<dbReference type="InterPro" id="IPR011387">
    <property type="entry name" value="TIF2A"/>
</dbReference>
<dbReference type="eggNOG" id="KOG2315">
    <property type="taxonomic scope" value="Eukaryota"/>
</dbReference>
<dbReference type="VEuPathDB" id="PlasmoDB:PCYB_132100"/>
<dbReference type="PhylomeDB" id="K6V016"/>
<dbReference type="KEGG" id="pcy:PCYB_132100"/>
<gene>
    <name evidence="7" type="ORF">PCYB_132100</name>
</gene>
<evidence type="ECO:0000256" key="1">
    <source>
        <dbReference type="ARBA" id="ARBA00022540"/>
    </source>
</evidence>
<evidence type="ECO:0000256" key="3">
    <source>
        <dbReference type="ARBA" id="ARBA00022737"/>
    </source>
</evidence>
<dbReference type="EMBL" id="DF157105">
    <property type="protein sequence ID" value="GAB68335.1"/>
    <property type="molecule type" value="Genomic_DNA"/>
</dbReference>
<dbReference type="PANTHER" id="PTHR13227:SF0">
    <property type="entry name" value="EUKARYOTIC TRANSLATION INITIATION FACTOR 2A"/>
    <property type="match status" value="1"/>
</dbReference>
<evidence type="ECO:0000259" key="6">
    <source>
        <dbReference type="Pfam" id="PF08662"/>
    </source>
</evidence>
<dbReference type="InterPro" id="IPR013979">
    <property type="entry name" value="TIF_beta_prop-like"/>
</dbReference>
<dbReference type="Pfam" id="PF08662">
    <property type="entry name" value="eIF2A"/>
    <property type="match status" value="1"/>
</dbReference>
<dbReference type="RefSeq" id="XP_004224282.1">
    <property type="nucleotide sequence ID" value="XM_004224234.1"/>
</dbReference>
<protein>
    <recommendedName>
        <fullName evidence="6">Translation initiation factor beta propellor-like domain-containing protein</fullName>
    </recommendedName>
</protein>